<evidence type="ECO:0000313" key="2">
    <source>
        <dbReference type="EMBL" id="MBR1368224.1"/>
    </source>
</evidence>
<keyword evidence="1" id="KW-0472">Membrane</keyword>
<dbReference type="AlphaFoldDB" id="A0A8J7W4P6"/>
<gene>
    <name evidence="2" type="ORF">RJ53_01420</name>
</gene>
<organism evidence="2 3">
    <name type="scientific">Methanocalculus chunghsingensis</name>
    <dbReference type="NCBI Taxonomy" id="156457"/>
    <lineage>
        <taxon>Archaea</taxon>
        <taxon>Methanobacteriati</taxon>
        <taxon>Methanobacteriota</taxon>
        <taxon>Stenosarchaea group</taxon>
        <taxon>Methanomicrobia</taxon>
        <taxon>Methanomicrobiales</taxon>
        <taxon>Methanocalculaceae</taxon>
        <taxon>Methanocalculus</taxon>
    </lineage>
</organism>
<evidence type="ECO:0000313" key="3">
    <source>
        <dbReference type="Proteomes" id="UP000730161"/>
    </source>
</evidence>
<dbReference type="EMBL" id="JWHL01000001">
    <property type="protein sequence ID" value="MBR1368224.1"/>
    <property type="molecule type" value="Genomic_DNA"/>
</dbReference>
<name>A0A8J7W4P6_9EURY</name>
<reference evidence="2" key="1">
    <citation type="submission" date="2014-12" db="EMBL/GenBank/DDBJ databases">
        <authorList>
            <person name="Huang H.-H."/>
            <person name="Chen S.-C."/>
            <person name="Lai M.-C."/>
        </authorList>
    </citation>
    <scope>NUCLEOTIDE SEQUENCE</scope>
    <source>
        <strain evidence="2">K1F9705b</strain>
    </source>
</reference>
<keyword evidence="3" id="KW-1185">Reference proteome</keyword>
<dbReference type="Proteomes" id="UP000730161">
    <property type="component" value="Unassembled WGS sequence"/>
</dbReference>
<protein>
    <recommendedName>
        <fullName evidence="4">Carboxypeptidase regulatory-like domain-containing protein</fullName>
    </recommendedName>
</protein>
<feature type="transmembrane region" description="Helical" evidence="1">
    <location>
        <begin position="120"/>
        <end position="141"/>
    </location>
</feature>
<evidence type="ECO:0000256" key="1">
    <source>
        <dbReference type="SAM" id="Phobius"/>
    </source>
</evidence>
<evidence type="ECO:0008006" key="4">
    <source>
        <dbReference type="Google" id="ProtNLM"/>
    </source>
</evidence>
<comment type="caution">
    <text evidence="2">The sequence shown here is derived from an EMBL/GenBank/DDBJ whole genome shotgun (WGS) entry which is preliminary data.</text>
</comment>
<keyword evidence="1" id="KW-0812">Transmembrane</keyword>
<proteinExistence type="predicted"/>
<sequence length="150" mass="16610">MVGLIVLLLCTACIAPVSAHRAFVGAFMTGDIHDDVMIRAWYEGNTPMADARVTIYAIEDGIEEIYIEDLTDGQGFYAFEPKWRVTEYEIVVEHTGHRARMTLDLESGESMTSPGNEIPLAARIIAGFGYLLGLAGFAMIYTARKMQKNN</sequence>
<keyword evidence="1" id="KW-1133">Transmembrane helix</keyword>
<accession>A0A8J7W4P6</accession>